<dbReference type="PROSITE" id="PS50026">
    <property type="entry name" value="EGF_3"/>
    <property type="match status" value="3"/>
</dbReference>
<dbReference type="Pfam" id="PF21700">
    <property type="entry name" value="EGF_DL_JAG"/>
    <property type="match status" value="1"/>
</dbReference>
<dbReference type="InterPro" id="IPR000152">
    <property type="entry name" value="EGF-type_Asp/Asn_hydroxyl_site"/>
</dbReference>
<keyword evidence="8 12" id="KW-0472">Membrane</keyword>
<name>A0A3B5ACV8_9TELE</name>
<keyword evidence="6" id="KW-0677">Repeat</keyword>
<dbReference type="SMART" id="SM00179">
    <property type="entry name" value="EGF_CA"/>
    <property type="match status" value="3"/>
</dbReference>
<feature type="transmembrane region" description="Helical" evidence="12">
    <location>
        <begin position="202"/>
        <end position="224"/>
    </location>
</feature>
<comment type="caution">
    <text evidence="11">Lacks conserved residue(s) required for the propagation of feature annotation.</text>
</comment>
<dbReference type="PROSITE" id="PS01187">
    <property type="entry name" value="EGF_CA"/>
    <property type="match status" value="2"/>
</dbReference>
<evidence type="ECO:0000313" key="14">
    <source>
        <dbReference type="Ensembl" id="ENSSPAP00000011422.1"/>
    </source>
</evidence>
<dbReference type="FunFam" id="2.10.25.10:FF:000334">
    <property type="entry name" value="protein delta homolog 2 isoform X1"/>
    <property type="match status" value="1"/>
</dbReference>
<evidence type="ECO:0000256" key="2">
    <source>
        <dbReference type="ARBA" id="ARBA00004613"/>
    </source>
</evidence>
<sequence>RCDEFGVCRCDPGWDGERCDRCALTPGCVHGSCEQPWQCTCASGWAGRFCDKDLSICSRQQPCHNGATCVMEDSGDFSCLCPEGFHGPTCQRRTGPWRRCETDVDDCTMKPCANGATCLDGVNRFSCVCPAGFSGRFCTVNLDDCASRPCLNGGRCLDRAGGFRCVCRPSFTGAACETPLRGHRLLKVTVSERRGGLSEPQLIVLLVLAAVTLGAVVLTAALVLQGHCRNCGHAPCWTSLTSSRRSRQRAQECHIKHRFSPSAGASEHPTLYHNIYPLTLHLPSNTTSTL</sequence>
<dbReference type="FunFam" id="2.10.25.10:FF:000045">
    <property type="entry name" value="Slit guidance ligand 2"/>
    <property type="match status" value="1"/>
</dbReference>
<dbReference type="GO" id="GO:0005509">
    <property type="term" value="F:calcium ion binding"/>
    <property type="evidence" value="ECO:0007669"/>
    <property type="project" value="InterPro"/>
</dbReference>
<keyword evidence="10" id="KW-0325">Glycoprotein</keyword>
<evidence type="ECO:0000256" key="12">
    <source>
        <dbReference type="SAM" id="Phobius"/>
    </source>
</evidence>
<evidence type="ECO:0000256" key="6">
    <source>
        <dbReference type="ARBA" id="ARBA00022737"/>
    </source>
</evidence>
<dbReference type="SUPFAM" id="SSF57196">
    <property type="entry name" value="EGF/Laminin"/>
    <property type="match status" value="3"/>
</dbReference>
<dbReference type="STRING" id="144197.ENSSPAP00000011422"/>
<dbReference type="InterPro" id="IPR018097">
    <property type="entry name" value="EGF_Ca-bd_CS"/>
</dbReference>
<comment type="subcellular location">
    <subcellularLocation>
        <location evidence="1">Membrane</location>
        <topology evidence="1">Single-pass type I membrane protein</topology>
    </subcellularLocation>
    <subcellularLocation>
        <location evidence="2">Secreted</location>
    </subcellularLocation>
</comment>
<feature type="domain" description="EGF-like" evidence="13">
    <location>
        <begin position="103"/>
        <end position="139"/>
    </location>
</feature>
<evidence type="ECO:0000256" key="8">
    <source>
        <dbReference type="ARBA" id="ARBA00023136"/>
    </source>
</evidence>
<dbReference type="GO" id="GO:0016020">
    <property type="term" value="C:membrane"/>
    <property type="evidence" value="ECO:0007669"/>
    <property type="project" value="UniProtKB-SubCell"/>
</dbReference>
<feature type="disulfide bond" evidence="11">
    <location>
        <begin position="129"/>
        <end position="138"/>
    </location>
</feature>
<keyword evidence="5 12" id="KW-0812">Transmembrane</keyword>
<organism evidence="14">
    <name type="scientific">Stegastes partitus</name>
    <name type="common">bicolor damselfish</name>
    <dbReference type="NCBI Taxonomy" id="144197"/>
    <lineage>
        <taxon>Eukaryota</taxon>
        <taxon>Metazoa</taxon>
        <taxon>Chordata</taxon>
        <taxon>Craniata</taxon>
        <taxon>Vertebrata</taxon>
        <taxon>Euteleostomi</taxon>
        <taxon>Actinopterygii</taxon>
        <taxon>Neopterygii</taxon>
        <taxon>Teleostei</taxon>
        <taxon>Neoteleostei</taxon>
        <taxon>Acanthomorphata</taxon>
        <taxon>Ovalentaria</taxon>
        <taxon>Pomacentridae</taxon>
        <taxon>Stegastes</taxon>
    </lineage>
</organism>
<evidence type="ECO:0000259" key="13">
    <source>
        <dbReference type="PROSITE" id="PS50026"/>
    </source>
</evidence>
<evidence type="ECO:0000256" key="4">
    <source>
        <dbReference type="ARBA" id="ARBA00022536"/>
    </source>
</evidence>
<dbReference type="AlphaFoldDB" id="A0A3B5ACV8"/>
<evidence type="ECO:0000256" key="5">
    <source>
        <dbReference type="ARBA" id="ARBA00022692"/>
    </source>
</evidence>
<evidence type="ECO:0000256" key="9">
    <source>
        <dbReference type="ARBA" id="ARBA00023157"/>
    </source>
</evidence>
<dbReference type="SMART" id="SM00181">
    <property type="entry name" value="EGF"/>
    <property type="match status" value="4"/>
</dbReference>
<dbReference type="CDD" id="cd00054">
    <property type="entry name" value="EGF_CA"/>
    <property type="match status" value="3"/>
</dbReference>
<keyword evidence="9 11" id="KW-1015">Disulfide bond</keyword>
<dbReference type="FunFam" id="2.10.25.10:FF:000118">
    <property type="entry name" value="protein delta homolog 2"/>
    <property type="match status" value="1"/>
</dbReference>
<dbReference type="InterPro" id="IPR000742">
    <property type="entry name" value="EGF"/>
</dbReference>
<dbReference type="FunFam" id="2.10.25.10:FF:000018">
    <property type="entry name" value="Delta-like 1"/>
    <property type="match status" value="1"/>
</dbReference>
<keyword evidence="3" id="KW-0964">Secreted</keyword>
<dbReference type="PANTHER" id="PTHR24049">
    <property type="entry name" value="CRUMBS FAMILY MEMBER"/>
    <property type="match status" value="1"/>
</dbReference>
<dbReference type="InterPro" id="IPR051022">
    <property type="entry name" value="Notch_Cell-Fate_Det"/>
</dbReference>
<dbReference type="Pfam" id="PF00008">
    <property type="entry name" value="EGF"/>
    <property type="match status" value="3"/>
</dbReference>
<evidence type="ECO:0000256" key="7">
    <source>
        <dbReference type="ARBA" id="ARBA00022989"/>
    </source>
</evidence>
<evidence type="ECO:0000256" key="1">
    <source>
        <dbReference type="ARBA" id="ARBA00004479"/>
    </source>
</evidence>
<feature type="domain" description="EGF-like" evidence="13">
    <location>
        <begin position="141"/>
        <end position="177"/>
    </location>
</feature>
<dbReference type="GeneTree" id="ENSGT00940000169013"/>
<accession>A0A3B5ACV8</accession>
<evidence type="ECO:0000256" key="10">
    <source>
        <dbReference type="ARBA" id="ARBA00023180"/>
    </source>
</evidence>
<dbReference type="InterPro" id="IPR001881">
    <property type="entry name" value="EGF-like_Ca-bd_dom"/>
</dbReference>
<evidence type="ECO:0000256" key="11">
    <source>
        <dbReference type="PROSITE-ProRule" id="PRU00076"/>
    </source>
</evidence>
<dbReference type="Ensembl" id="ENSSPAT00000011627.1">
    <property type="protein sequence ID" value="ENSSPAP00000011422.1"/>
    <property type="gene ID" value="ENSSPAG00000008678.1"/>
</dbReference>
<dbReference type="PROSITE" id="PS01186">
    <property type="entry name" value="EGF_2"/>
    <property type="match status" value="3"/>
</dbReference>
<reference evidence="14" key="1">
    <citation type="submission" date="2023-09" db="UniProtKB">
        <authorList>
            <consortium name="Ensembl"/>
        </authorList>
    </citation>
    <scope>IDENTIFICATION</scope>
</reference>
<keyword evidence="4 11" id="KW-0245">EGF-like domain</keyword>
<feature type="disulfide bond" evidence="11">
    <location>
        <begin position="81"/>
        <end position="90"/>
    </location>
</feature>
<dbReference type="GO" id="GO:0005576">
    <property type="term" value="C:extracellular region"/>
    <property type="evidence" value="ECO:0007669"/>
    <property type="project" value="UniProtKB-SubCell"/>
</dbReference>
<feature type="disulfide bond" evidence="11">
    <location>
        <begin position="167"/>
        <end position="176"/>
    </location>
</feature>
<dbReference type="Gene3D" id="2.10.25.10">
    <property type="entry name" value="Laminin"/>
    <property type="match status" value="4"/>
</dbReference>
<dbReference type="PROSITE" id="PS00010">
    <property type="entry name" value="ASX_HYDROXYL"/>
    <property type="match status" value="2"/>
</dbReference>
<dbReference type="PROSITE" id="PS00022">
    <property type="entry name" value="EGF_1"/>
    <property type="match status" value="5"/>
</dbReference>
<protein>
    <recommendedName>
        <fullName evidence="13">EGF-like domain-containing protein</fullName>
    </recommendedName>
</protein>
<proteinExistence type="predicted"/>
<feature type="domain" description="EGF-like" evidence="13">
    <location>
        <begin position="53"/>
        <end position="91"/>
    </location>
</feature>
<dbReference type="PRINTS" id="PR00010">
    <property type="entry name" value="EGFBLOOD"/>
</dbReference>
<dbReference type="GO" id="GO:0007399">
    <property type="term" value="P:nervous system development"/>
    <property type="evidence" value="ECO:0007669"/>
    <property type="project" value="UniProtKB-ARBA"/>
</dbReference>
<keyword evidence="7 12" id="KW-1133">Transmembrane helix</keyword>
<evidence type="ECO:0000256" key="3">
    <source>
        <dbReference type="ARBA" id="ARBA00022525"/>
    </source>
</evidence>